<evidence type="ECO:0000313" key="4">
    <source>
        <dbReference type="EMBL" id="EHK50927.1"/>
    </source>
</evidence>
<feature type="non-terminal residue" evidence="4">
    <location>
        <position position="1"/>
    </location>
</feature>
<feature type="repeat" description="WD" evidence="3">
    <location>
        <begin position="62"/>
        <end position="94"/>
    </location>
</feature>
<protein>
    <submittedName>
        <fullName evidence="4">Uncharacterized protein</fullName>
    </submittedName>
</protein>
<dbReference type="HOGENOM" id="CLU_000288_57_30_1"/>
<dbReference type="PANTHER" id="PTHR19879">
    <property type="entry name" value="TRANSCRIPTION INITIATION FACTOR TFIID"/>
    <property type="match status" value="1"/>
</dbReference>
<evidence type="ECO:0000256" key="3">
    <source>
        <dbReference type="PROSITE-ProRule" id="PRU00221"/>
    </source>
</evidence>
<dbReference type="InterPro" id="IPR001680">
    <property type="entry name" value="WD40_rpt"/>
</dbReference>
<dbReference type="EMBL" id="ABDG02000012">
    <property type="protein sequence ID" value="EHK50927.1"/>
    <property type="molecule type" value="Genomic_DNA"/>
</dbReference>
<dbReference type="AlphaFoldDB" id="G9NEN1"/>
<dbReference type="PROSITE" id="PS50082">
    <property type="entry name" value="WD_REPEATS_2"/>
    <property type="match status" value="2"/>
</dbReference>
<name>G9NEN1_HYPAI</name>
<evidence type="ECO:0000256" key="2">
    <source>
        <dbReference type="ARBA" id="ARBA00022737"/>
    </source>
</evidence>
<dbReference type="OrthoDB" id="5240432at2759"/>
<keyword evidence="5" id="KW-1185">Reference proteome</keyword>
<dbReference type="Proteomes" id="UP000005426">
    <property type="component" value="Unassembled WGS sequence"/>
</dbReference>
<dbReference type="SMART" id="SM00320">
    <property type="entry name" value="WD40"/>
    <property type="match status" value="2"/>
</dbReference>
<keyword evidence="1 3" id="KW-0853">WD repeat</keyword>
<accession>G9NEN1</accession>
<feature type="repeat" description="WD" evidence="3">
    <location>
        <begin position="20"/>
        <end position="61"/>
    </location>
</feature>
<comment type="caution">
    <text evidence="4">The sequence shown here is derived from an EMBL/GenBank/DDBJ whole genome shotgun (WGS) entry which is preliminary data.</text>
</comment>
<evidence type="ECO:0000313" key="5">
    <source>
        <dbReference type="Proteomes" id="UP000005426"/>
    </source>
</evidence>
<proteinExistence type="predicted"/>
<sequence>SEDKTIKILDTVTGVCLHALQGHEDYVRSMESSCDDALLASASRDYTVKMWDMNTGTCIQTLTGHHGIIWSAAFSTDNALLTSASNDYTISIWDSYGIPADNTWITWNTHNLLRLPLPFQLS</sequence>
<dbReference type="InterPro" id="IPR036322">
    <property type="entry name" value="WD40_repeat_dom_sf"/>
</dbReference>
<evidence type="ECO:0000256" key="1">
    <source>
        <dbReference type="ARBA" id="ARBA00022574"/>
    </source>
</evidence>
<organism evidence="4 5">
    <name type="scientific">Hypocrea atroviridis (strain ATCC 20476 / IMI 206040)</name>
    <name type="common">Trichoderma atroviride</name>
    <dbReference type="NCBI Taxonomy" id="452589"/>
    <lineage>
        <taxon>Eukaryota</taxon>
        <taxon>Fungi</taxon>
        <taxon>Dikarya</taxon>
        <taxon>Ascomycota</taxon>
        <taxon>Pezizomycotina</taxon>
        <taxon>Sordariomycetes</taxon>
        <taxon>Hypocreomycetidae</taxon>
        <taxon>Hypocreales</taxon>
        <taxon>Hypocreaceae</taxon>
        <taxon>Trichoderma</taxon>
    </lineage>
</organism>
<gene>
    <name evidence="4" type="ORF">TRIATDRAFT_186886</name>
</gene>
<reference evidence="4 5" key="1">
    <citation type="journal article" date="2011" name="Genome Biol.">
        <title>Comparative genome sequence analysis underscores mycoparasitism as the ancestral life style of Trichoderma.</title>
        <authorList>
            <person name="Kubicek C.P."/>
            <person name="Herrera-Estrella A."/>
            <person name="Seidl-Seiboth V."/>
            <person name="Martinez D.A."/>
            <person name="Druzhinina I.S."/>
            <person name="Thon M."/>
            <person name="Zeilinger S."/>
            <person name="Casas-Flores S."/>
            <person name="Horwitz B.A."/>
            <person name="Mukherjee P.K."/>
            <person name="Mukherjee M."/>
            <person name="Kredics L."/>
            <person name="Alcaraz L.D."/>
            <person name="Aerts A."/>
            <person name="Antal Z."/>
            <person name="Atanasova L."/>
            <person name="Cervantes-Badillo M.G."/>
            <person name="Challacombe J."/>
            <person name="Chertkov O."/>
            <person name="McCluskey K."/>
            <person name="Coulpier F."/>
            <person name="Deshpande N."/>
            <person name="von Doehren H."/>
            <person name="Ebbole D.J."/>
            <person name="Esquivel-Naranjo E.U."/>
            <person name="Fekete E."/>
            <person name="Flipphi M."/>
            <person name="Glaser F."/>
            <person name="Gomez-Rodriguez E.Y."/>
            <person name="Gruber S."/>
            <person name="Han C."/>
            <person name="Henrissat B."/>
            <person name="Hermosa R."/>
            <person name="Hernandez-Onate M."/>
            <person name="Karaffa L."/>
            <person name="Kosti I."/>
            <person name="Le Crom S."/>
            <person name="Lindquist E."/>
            <person name="Lucas S."/>
            <person name="Luebeck M."/>
            <person name="Luebeck P.S."/>
            <person name="Margeot A."/>
            <person name="Metz B."/>
            <person name="Misra M."/>
            <person name="Nevalainen H."/>
            <person name="Omann M."/>
            <person name="Packer N."/>
            <person name="Perrone G."/>
            <person name="Uresti-Rivera E.E."/>
            <person name="Salamov A."/>
            <person name="Schmoll M."/>
            <person name="Seiboth B."/>
            <person name="Shapiro H."/>
            <person name="Sukno S."/>
            <person name="Tamayo-Ramos J.A."/>
            <person name="Tisch D."/>
            <person name="Wiest A."/>
            <person name="Wilkinson H.H."/>
            <person name="Zhang M."/>
            <person name="Coutinho P.M."/>
            <person name="Kenerley C.M."/>
            <person name="Monte E."/>
            <person name="Baker S.E."/>
            <person name="Grigoriev I.V."/>
        </authorList>
    </citation>
    <scope>NUCLEOTIDE SEQUENCE [LARGE SCALE GENOMIC DNA]</scope>
    <source>
        <strain evidence="5">ATCC 20476 / IMI 206040</strain>
    </source>
</reference>
<dbReference type="Pfam" id="PF00400">
    <property type="entry name" value="WD40"/>
    <property type="match status" value="2"/>
</dbReference>
<dbReference type="PROSITE" id="PS50294">
    <property type="entry name" value="WD_REPEATS_REGION"/>
    <property type="match status" value="2"/>
</dbReference>
<dbReference type="OMA" id="WITWNTH"/>
<dbReference type="Gene3D" id="2.130.10.10">
    <property type="entry name" value="YVTN repeat-like/Quinoprotein amine dehydrogenase"/>
    <property type="match status" value="1"/>
</dbReference>
<dbReference type="SUPFAM" id="SSF50978">
    <property type="entry name" value="WD40 repeat-like"/>
    <property type="match status" value="1"/>
</dbReference>
<dbReference type="PROSITE" id="PS00678">
    <property type="entry name" value="WD_REPEATS_1"/>
    <property type="match status" value="1"/>
</dbReference>
<dbReference type="InterPro" id="IPR019775">
    <property type="entry name" value="WD40_repeat_CS"/>
</dbReference>
<dbReference type="InterPro" id="IPR015943">
    <property type="entry name" value="WD40/YVTN_repeat-like_dom_sf"/>
</dbReference>
<dbReference type="PANTHER" id="PTHR19879:SF9">
    <property type="entry name" value="TRANSCRIPTION INITIATION FACTOR TFIID SUBUNIT 5"/>
    <property type="match status" value="1"/>
</dbReference>
<keyword evidence="2" id="KW-0677">Repeat</keyword>
<dbReference type="STRING" id="452589.G9NEN1"/>
<dbReference type="eggNOG" id="KOG0266">
    <property type="taxonomic scope" value="Eukaryota"/>
</dbReference>